<evidence type="ECO:0000256" key="3">
    <source>
        <dbReference type="ARBA" id="ARBA00022833"/>
    </source>
</evidence>
<organism evidence="5 6">
    <name type="scientific">Acetobacteroides hydrogenigenes</name>
    <dbReference type="NCBI Taxonomy" id="979970"/>
    <lineage>
        <taxon>Bacteria</taxon>
        <taxon>Pseudomonadati</taxon>
        <taxon>Bacteroidota</taxon>
        <taxon>Bacteroidia</taxon>
        <taxon>Bacteroidales</taxon>
        <taxon>Rikenellaceae</taxon>
        <taxon>Acetobacteroides</taxon>
    </lineage>
</organism>
<gene>
    <name evidence="5" type="ORF">CLV25_104192</name>
</gene>
<dbReference type="RefSeq" id="WP_165877012.1">
    <property type="nucleotide sequence ID" value="NZ_SLWB01000004.1"/>
</dbReference>
<reference evidence="5 6" key="1">
    <citation type="submission" date="2019-03" db="EMBL/GenBank/DDBJ databases">
        <title>Genomic Encyclopedia of Archaeal and Bacterial Type Strains, Phase II (KMG-II): from individual species to whole genera.</title>
        <authorList>
            <person name="Goeker M."/>
        </authorList>
    </citation>
    <scope>NUCLEOTIDE SEQUENCE [LARGE SCALE GENOMIC DNA]</scope>
    <source>
        <strain evidence="5 6">RL-C</strain>
    </source>
</reference>
<dbReference type="Pfam" id="PF07973">
    <property type="entry name" value="tRNA_SAD"/>
    <property type="match status" value="1"/>
</dbReference>
<dbReference type="GO" id="GO:0005524">
    <property type="term" value="F:ATP binding"/>
    <property type="evidence" value="ECO:0007669"/>
    <property type="project" value="InterPro"/>
</dbReference>
<proteinExistence type="predicted"/>
<evidence type="ECO:0000256" key="2">
    <source>
        <dbReference type="ARBA" id="ARBA00022723"/>
    </source>
</evidence>
<protein>
    <submittedName>
        <fullName evidence="5">Threonyl/alanyl tRNA synthetase-like protein</fullName>
    </submittedName>
</protein>
<accession>A0A4R2EPG8</accession>
<dbReference type="PANTHER" id="PTHR43462">
    <property type="entry name" value="ALANYL-TRNA EDITING PROTEIN"/>
    <property type="match status" value="1"/>
</dbReference>
<keyword evidence="5" id="KW-0436">Ligase</keyword>
<dbReference type="GO" id="GO:0043039">
    <property type="term" value="P:tRNA aminoacylation"/>
    <property type="evidence" value="ECO:0007669"/>
    <property type="project" value="InterPro"/>
</dbReference>
<dbReference type="PANTHER" id="PTHR43462:SF1">
    <property type="entry name" value="ALANYL-TRNA EDITING PROTEIN AARSD1"/>
    <property type="match status" value="1"/>
</dbReference>
<comment type="cofactor">
    <cofactor evidence="1">
        <name>Zn(2+)</name>
        <dbReference type="ChEBI" id="CHEBI:29105"/>
    </cofactor>
</comment>
<keyword evidence="3" id="KW-0862">Zinc</keyword>
<evidence type="ECO:0000259" key="4">
    <source>
        <dbReference type="SMART" id="SM00863"/>
    </source>
</evidence>
<dbReference type="EMBL" id="SLWB01000004">
    <property type="protein sequence ID" value="TCN70237.1"/>
    <property type="molecule type" value="Genomic_DNA"/>
</dbReference>
<dbReference type="SMART" id="SM00863">
    <property type="entry name" value="tRNA_SAD"/>
    <property type="match status" value="1"/>
</dbReference>
<keyword evidence="6" id="KW-1185">Reference proteome</keyword>
<comment type="caution">
    <text evidence="5">The sequence shown here is derived from an EMBL/GenBank/DDBJ whole genome shotgun (WGS) entry which is preliminary data.</text>
</comment>
<dbReference type="AlphaFoldDB" id="A0A4R2EPG8"/>
<dbReference type="InterPro" id="IPR012947">
    <property type="entry name" value="tRNA_SAD"/>
</dbReference>
<evidence type="ECO:0000313" key="6">
    <source>
        <dbReference type="Proteomes" id="UP000294830"/>
    </source>
</evidence>
<evidence type="ECO:0000256" key="1">
    <source>
        <dbReference type="ARBA" id="ARBA00001947"/>
    </source>
</evidence>
<dbReference type="Proteomes" id="UP000294830">
    <property type="component" value="Unassembled WGS sequence"/>
</dbReference>
<dbReference type="GO" id="GO:0002161">
    <property type="term" value="F:aminoacyl-tRNA deacylase activity"/>
    <property type="evidence" value="ECO:0007669"/>
    <property type="project" value="UniProtKB-ARBA"/>
</dbReference>
<dbReference type="Gene3D" id="3.30.980.10">
    <property type="entry name" value="Threonyl-trna Synthetase, Chain A, domain 2"/>
    <property type="match status" value="1"/>
</dbReference>
<evidence type="ECO:0000313" key="5">
    <source>
        <dbReference type="EMBL" id="TCN70237.1"/>
    </source>
</evidence>
<dbReference type="InterPro" id="IPR051335">
    <property type="entry name" value="Alanyl-tRNA_Editing_Enzymes"/>
</dbReference>
<keyword evidence="5" id="KW-0030">Aminoacyl-tRNA synthetase</keyword>
<dbReference type="InterPro" id="IPR018163">
    <property type="entry name" value="Thr/Ala-tRNA-synth_IIc_edit"/>
</dbReference>
<feature type="domain" description="Threonyl/alanyl tRNA synthetase SAD" evidence="4">
    <location>
        <begin position="100"/>
        <end position="142"/>
    </location>
</feature>
<keyword evidence="2" id="KW-0479">Metal-binding</keyword>
<dbReference type="GO" id="GO:0004812">
    <property type="term" value="F:aminoacyl-tRNA ligase activity"/>
    <property type="evidence" value="ECO:0007669"/>
    <property type="project" value="UniProtKB-KW"/>
</dbReference>
<dbReference type="GO" id="GO:0046872">
    <property type="term" value="F:metal ion binding"/>
    <property type="evidence" value="ECO:0007669"/>
    <property type="project" value="UniProtKB-KW"/>
</dbReference>
<sequence length="149" mass="16986">MASEKNYDPQMHSAEHILNQTMVRMFGTSRSFSNHVERKKTKCDYHFDRGLTELEELALADEVNRVIGLDLPVRSRFVSRQEAEVMFDLSRLPEDAGDVLRIVDIGDFDSCPCIGPHVASTKEIGAFRLVSTNFEEGVLRIRFKLDRPA</sequence>
<dbReference type="SUPFAM" id="SSF55186">
    <property type="entry name" value="ThrRS/AlaRS common domain"/>
    <property type="match status" value="1"/>
</dbReference>
<name>A0A4R2EPG8_9BACT</name>